<sequence length="219" mass="23993">MTDRISPKADVTDRTTTAPRGYQLILPPEWVRIPMRSGTKEAIRALVDDAFATLPADVPHDRIGPYRRELERRLKDAVAEARKAEALDLYLPLERMHGIAVAASIVVSEMKFPDEVAVDPSAVSRRLLEAPGRDGETTAAELDGIRAVRTERTVAADAPGGGELASRRVDYVVPVPGDPGRWLGVVFSTLGEAEPDDALADLFVELFDAMMSTFRWSRA</sequence>
<dbReference type="KEGG" id="sfk:KY5_4668"/>
<protein>
    <submittedName>
        <fullName evidence="1">Uncharacterized protein</fullName>
    </submittedName>
</protein>
<proteinExistence type="predicted"/>
<evidence type="ECO:0000313" key="2">
    <source>
        <dbReference type="Proteomes" id="UP000221011"/>
    </source>
</evidence>
<name>A0A291QDU8_9ACTN</name>
<evidence type="ECO:0000313" key="1">
    <source>
        <dbReference type="EMBL" id="ATL29686.1"/>
    </source>
</evidence>
<organism evidence="1 2">
    <name type="scientific">Streptomyces formicae</name>
    <dbReference type="NCBI Taxonomy" id="1616117"/>
    <lineage>
        <taxon>Bacteria</taxon>
        <taxon>Bacillati</taxon>
        <taxon>Actinomycetota</taxon>
        <taxon>Actinomycetes</taxon>
        <taxon>Kitasatosporales</taxon>
        <taxon>Streptomycetaceae</taxon>
        <taxon>Streptomyces</taxon>
    </lineage>
</organism>
<keyword evidence="2" id="KW-1185">Reference proteome</keyword>
<dbReference type="AlphaFoldDB" id="A0A291QDU8"/>
<dbReference type="RefSeq" id="WP_098244144.1">
    <property type="nucleotide sequence ID" value="NZ_CP022685.1"/>
</dbReference>
<dbReference type="EMBL" id="CP022685">
    <property type="protein sequence ID" value="ATL29686.1"/>
    <property type="molecule type" value="Genomic_DNA"/>
</dbReference>
<reference evidence="1 2" key="1">
    <citation type="submission" date="2017-08" db="EMBL/GenBank/DDBJ databases">
        <title>Complete Genome Sequence of Streptomyces formicae KY5, the formicamycin producer.</title>
        <authorList>
            <person name="Holmes N.A."/>
            <person name="Devine R."/>
            <person name="Qin Z."/>
            <person name="Seipke R.F."/>
            <person name="Wilkinson B."/>
            <person name="Hutchings M.I."/>
        </authorList>
    </citation>
    <scope>NUCLEOTIDE SEQUENCE [LARGE SCALE GENOMIC DNA]</scope>
    <source>
        <strain evidence="1 2">KY5</strain>
    </source>
</reference>
<dbReference type="Proteomes" id="UP000221011">
    <property type="component" value="Chromosome"/>
</dbReference>
<accession>A0A291QDU8</accession>
<gene>
    <name evidence="1" type="ORF">KY5_4668</name>
</gene>